<dbReference type="PANTHER" id="PTHR43459">
    <property type="entry name" value="ENOYL-COA HYDRATASE"/>
    <property type="match status" value="1"/>
</dbReference>
<comment type="similarity">
    <text evidence="1">Belongs to the enoyl-CoA hydratase/isomerase family.</text>
</comment>
<proteinExistence type="inferred from homology"/>
<dbReference type="Proteomes" id="UP000244180">
    <property type="component" value="Unassembled WGS sequence"/>
</dbReference>
<sequence length="263" mass="28424">MAKQATDVLIEQRGAVRWIVFNRPEAMNALTDIMLEALERAFREAARAEDVRAIVLAGRGRAFQAGQDLSALGEAPEPETYGALLKKRYHPVLRAMRETPKPILAAVGGVAAGAGMSLALAADFRVMSDRAAFVPAFFKLALVPDTGMAYFLPRLVGFGRALEWMTLGGRIGPDEALRTGLVHRVFPADGFESAAQAFAETLAALPTKTFGMLKRLLQKAEAAPLGEALAYERMLQSAAAATEDHRRGMTAFFAKTEPTFTGR</sequence>
<reference evidence="3 4" key="1">
    <citation type="submission" date="2017-08" db="EMBL/GenBank/DDBJ databases">
        <title>Burning lignite coal seam in the remote Altai Mountains harbors a hydrogen-driven thermophilic microbial community.</title>
        <authorList>
            <person name="Kadnikov V.V."/>
            <person name="Mardanov A.V."/>
            <person name="Ivasenko D."/>
            <person name="Beletsky A.V."/>
            <person name="Karnachuk O.V."/>
            <person name="Ravin N.V."/>
        </authorList>
    </citation>
    <scope>NUCLEOTIDE SEQUENCE [LARGE SCALE GENOMIC DNA]</scope>
    <source>
        <strain evidence="3">AL33</strain>
    </source>
</reference>
<organism evidence="3 4">
    <name type="scientific">Hydrogenibacillus schlegelii</name>
    <name type="common">Bacillus schlegelii</name>
    <dbReference type="NCBI Taxonomy" id="1484"/>
    <lineage>
        <taxon>Bacteria</taxon>
        <taxon>Bacillati</taxon>
        <taxon>Bacillota</taxon>
        <taxon>Bacilli</taxon>
        <taxon>Bacillales</taxon>
        <taxon>Bacillales Family X. Incertae Sedis</taxon>
        <taxon>Hydrogenibacillus</taxon>
    </lineage>
</organism>
<feature type="transmembrane region" description="Helical" evidence="2">
    <location>
        <begin position="103"/>
        <end position="121"/>
    </location>
</feature>
<dbReference type="InterPro" id="IPR014748">
    <property type="entry name" value="Enoyl-CoA_hydra_C"/>
</dbReference>
<dbReference type="EMBL" id="PEBV01000026">
    <property type="protein sequence ID" value="PTQ52325.1"/>
    <property type="molecule type" value="Genomic_DNA"/>
</dbReference>
<dbReference type="AlphaFoldDB" id="A0A2T5G807"/>
<dbReference type="InterPro" id="IPR001753">
    <property type="entry name" value="Enoyl-CoA_hydra/iso"/>
</dbReference>
<dbReference type="Gene3D" id="3.90.226.10">
    <property type="entry name" value="2-enoyl-CoA Hydratase, Chain A, domain 1"/>
    <property type="match status" value="1"/>
</dbReference>
<dbReference type="InterPro" id="IPR029045">
    <property type="entry name" value="ClpP/crotonase-like_dom_sf"/>
</dbReference>
<dbReference type="Gene3D" id="1.10.12.10">
    <property type="entry name" value="Lyase 2-enoyl-coa Hydratase, Chain A, domain 2"/>
    <property type="match status" value="1"/>
</dbReference>
<evidence type="ECO:0000256" key="2">
    <source>
        <dbReference type="SAM" id="Phobius"/>
    </source>
</evidence>
<keyword evidence="2" id="KW-1133">Transmembrane helix</keyword>
<dbReference type="RefSeq" id="WP_273000409.1">
    <property type="nucleotide sequence ID" value="NZ_PEBV01000026.1"/>
</dbReference>
<dbReference type="SUPFAM" id="SSF52096">
    <property type="entry name" value="ClpP/crotonase"/>
    <property type="match status" value="1"/>
</dbReference>
<name>A0A2T5G807_HYDSH</name>
<keyword evidence="2" id="KW-0812">Transmembrane</keyword>
<keyword evidence="2" id="KW-0472">Membrane</keyword>
<dbReference type="CDD" id="cd06558">
    <property type="entry name" value="crotonase-like"/>
    <property type="match status" value="1"/>
</dbReference>
<dbReference type="PANTHER" id="PTHR43459:SF1">
    <property type="entry name" value="EG:BACN32G11.4 PROTEIN"/>
    <property type="match status" value="1"/>
</dbReference>
<evidence type="ECO:0000256" key="1">
    <source>
        <dbReference type="ARBA" id="ARBA00005254"/>
    </source>
</evidence>
<evidence type="ECO:0000313" key="4">
    <source>
        <dbReference type="Proteomes" id="UP000244180"/>
    </source>
</evidence>
<accession>A0A2T5G807</accession>
<comment type="caution">
    <text evidence="3">The sequence shown here is derived from an EMBL/GenBank/DDBJ whole genome shotgun (WGS) entry which is preliminary data.</text>
</comment>
<dbReference type="Pfam" id="PF00378">
    <property type="entry name" value="ECH_1"/>
    <property type="match status" value="1"/>
</dbReference>
<evidence type="ECO:0000313" key="3">
    <source>
        <dbReference type="EMBL" id="PTQ52325.1"/>
    </source>
</evidence>
<protein>
    <submittedName>
        <fullName evidence="3">Enoyl-CoA hydratase</fullName>
    </submittedName>
</protein>
<gene>
    <name evidence="3" type="ORF">HSCHL_0451</name>
</gene>
<dbReference type="GO" id="GO:0003824">
    <property type="term" value="F:catalytic activity"/>
    <property type="evidence" value="ECO:0007669"/>
    <property type="project" value="UniProtKB-ARBA"/>
</dbReference>